<comment type="function">
    <text evidence="6">Maltosyltransferase that uses maltose 1-phosphate (M1P) as the sugar donor to elongate linear or branched alpha-(1-&gt;4)-glucans. Is involved in a branched alpha-glucan biosynthetic pathway from trehalose, together with TreS, Mak and GlgB.</text>
</comment>
<dbReference type="Gene3D" id="3.20.20.80">
    <property type="entry name" value="Glycosidases"/>
    <property type="match status" value="2"/>
</dbReference>
<dbReference type="HAMAP" id="MF_02124">
    <property type="entry name" value="GlgE"/>
    <property type="match status" value="1"/>
</dbReference>
<keyword evidence="3 6" id="KW-0808">Transferase</keyword>
<keyword evidence="9" id="KW-1185">Reference proteome</keyword>
<dbReference type="SMART" id="SM00642">
    <property type="entry name" value="Aamy"/>
    <property type="match status" value="1"/>
</dbReference>
<dbReference type="InterPro" id="IPR021828">
    <property type="entry name" value="GlgE_dom_N/S"/>
</dbReference>
<dbReference type="Gene3D" id="2.60.40.1180">
    <property type="entry name" value="Golgi alpha-mannosidase II"/>
    <property type="match status" value="1"/>
</dbReference>
<evidence type="ECO:0000256" key="5">
    <source>
        <dbReference type="ARBA" id="ARBA00048735"/>
    </source>
</evidence>
<evidence type="ECO:0000256" key="2">
    <source>
        <dbReference type="ARBA" id="ARBA00022676"/>
    </source>
</evidence>
<name>A0ABP3P9C0_9PROT</name>
<comment type="catalytic activity">
    <reaction evidence="5 6">
        <text>alpha-maltose 1-phosphate + [(1-&gt;4)-alpha-D-glucosyl](n) = [(1-&gt;4)-alpha-D-glucosyl](n+2) + phosphate</text>
        <dbReference type="Rhea" id="RHEA:42692"/>
        <dbReference type="Rhea" id="RHEA-COMP:9584"/>
        <dbReference type="Rhea" id="RHEA-COMP:10183"/>
        <dbReference type="ChEBI" id="CHEBI:15444"/>
        <dbReference type="ChEBI" id="CHEBI:43474"/>
        <dbReference type="ChEBI" id="CHEBI:63576"/>
        <dbReference type="EC" id="2.4.99.16"/>
    </reaction>
</comment>
<dbReference type="Pfam" id="PF11896">
    <property type="entry name" value="GlgE_dom_N_S"/>
    <property type="match status" value="1"/>
</dbReference>
<dbReference type="Pfam" id="PF00128">
    <property type="entry name" value="Alpha-amylase"/>
    <property type="match status" value="1"/>
</dbReference>
<sequence>MKRNFARPPAVSLPRRRGLAVSPPRICHTGTTVPNDPAPLTALDFDCVLADGYRDGRGNPEAADGLKLLLDIDMANLPGDHPLANVENAETQVSWWKEALCERLASGVAGFRFLHPLQSNGVMRRVVSETRERVPDALFILNTPGVAWSDLAFLKGCGFDYCVSSLPWWDLRAPWLAEEYAALRSVAPVLAMADLPGQPAYESADVRRARLLLAAVSGSGVLTGAENAAEFPDTVQAMNVLAASDPVVAAPGSLKIFPSASRTVVLRNGEEEALVAVVGLNGTPADRLDRTVIADLDEWSMLEPVVMRQSDDPARRPGMTRLYRARRAKPVRRIRALTAQKAAREPRVIIENVLPSVEGGRYPAKRLVGETVRIEATIYSDGHPVLAAEISSRAEDEREAQVRPMTLIGNDRWVVDLPLLRPGRHVFAVEAWIDAYGTFVRDLTKKHDAGKDIRLDLKEGCALIEAARHHAPAGLRGALETIAAHANRSTLVEQHALLTAPETIEAMRLAAPRAFRTESGPYPIDADRKAAGFAAWYEIFPRSADGDRHGTLRDVIAILPHITAMGFDVLYMPPIHPIGRTNRKGRNNTLVAMPDDVGSAYAIGSPEGGHDAIHTELGTAEDFRALVAEAKAAGLEIAMDFAVQCSPDHPWLKEHPGWFEWRPDGSIRYAENPPKIYEDIVNVDFYAKNAVPELWLALRDVILHWIGEGVRIFRVDNPHTKPFAFWEWLIADIRAIHPDAIFLAEAFTRPAIMYHLGKIGFSQSYTYFTWRNTKAELTEYIEEIATPPVDAFFRPHFFVNTPDINPLFLQTSGRAGFLIRAALAATLSGLWGMFSGFELCEAAALPGREEYLDSDKYAVRPRDWNAPGNIIREIAQLNRLRKSEPALQSHMGTTFYNAFNDNVIYYGKHPLGHEHRVLVLVCLDPHNSQSVSFELPLWEWGLGDTDVVAVEDLLTGSKFVWHGKLQNALLTPDVPYRIWRIAPEPRA</sequence>
<feature type="domain" description="Glycosyl hydrolase family 13 catalytic" evidence="7">
    <location>
        <begin position="538"/>
        <end position="881"/>
    </location>
</feature>
<keyword evidence="2 6" id="KW-0328">Glycosyltransferase</keyword>
<comment type="caution">
    <text evidence="8">The sequence shown here is derived from an EMBL/GenBank/DDBJ whole genome shotgun (WGS) entry which is preliminary data.</text>
</comment>
<dbReference type="PANTHER" id="PTHR47786">
    <property type="entry name" value="ALPHA-1,4-GLUCAN:MALTOSE-1-PHOSPHATE MALTOSYLTRANSFERASE"/>
    <property type="match status" value="1"/>
</dbReference>
<organism evidence="8 9">
    <name type="scientific">Rhizomicrobium electricum</name>
    <dbReference type="NCBI Taxonomy" id="480070"/>
    <lineage>
        <taxon>Bacteria</taxon>
        <taxon>Pseudomonadati</taxon>
        <taxon>Pseudomonadota</taxon>
        <taxon>Alphaproteobacteria</taxon>
        <taxon>Micropepsales</taxon>
        <taxon>Micropepsaceae</taxon>
        <taxon>Rhizomicrobium</taxon>
    </lineage>
</organism>
<evidence type="ECO:0000259" key="7">
    <source>
        <dbReference type="SMART" id="SM00642"/>
    </source>
</evidence>
<feature type="active site" description="Proton donor" evidence="6">
    <location>
        <position position="745"/>
    </location>
</feature>
<dbReference type="InterPro" id="IPR013780">
    <property type="entry name" value="Glyco_hydro_b"/>
</dbReference>
<evidence type="ECO:0000256" key="1">
    <source>
        <dbReference type="ARBA" id="ARBA00011738"/>
    </source>
</evidence>
<dbReference type="PANTHER" id="PTHR47786:SF2">
    <property type="entry name" value="GLYCOSYL HYDROLASE FAMILY 13 CATALYTIC DOMAIN-CONTAINING PROTEIN"/>
    <property type="match status" value="1"/>
</dbReference>
<comment type="similarity">
    <text evidence="6">Belongs to the glycosyl hydrolase 13 family. GlgE subfamily.</text>
</comment>
<feature type="active site" description="Nucleophile" evidence="6">
    <location>
        <position position="716"/>
    </location>
</feature>
<proteinExistence type="inferred from homology"/>
<gene>
    <name evidence="6" type="primary">glgE</name>
    <name evidence="8" type="ORF">GCM10008942_06460</name>
</gene>
<evidence type="ECO:0000313" key="9">
    <source>
        <dbReference type="Proteomes" id="UP001499951"/>
    </source>
</evidence>
<feature type="binding site" evidence="6">
    <location>
        <begin position="856"/>
        <end position="857"/>
    </location>
    <ligand>
        <name>alpha-maltose 1-phosphate</name>
        <dbReference type="ChEBI" id="CHEBI:63576"/>
    </ligand>
</feature>
<comment type="subunit">
    <text evidence="1 6">Homodimer.</text>
</comment>
<feature type="binding site" evidence="6">
    <location>
        <position position="644"/>
    </location>
    <ligand>
        <name>alpha-maltose 1-phosphate</name>
        <dbReference type="ChEBI" id="CHEBI:63576"/>
    </ligand>
</feature>
<protein>
    <recommendedName>
        <fullName evidence="6">Alpha-1,4-glucan:maltose-1-phosphate maltosyltransferase</fullName>
        <shortName evidence="6">GMPMT</shortName>
        <ecNumber evidence="6">2.4.99.16</ecNumber>
    </recommendedName>
    <alternativeName>
        <fullName evidence="6">(1-&gt;4)-alpha-D-glucan:maltose-1-phosphate alpha-D-maltosyltransferase</fullName>
    </alternativeName>
</protein>
<dbReference type="EMBL" id="BAAADD010000002">
    <property type="protein sequence ID" value="GAA0560746.1"/>
    <property type="molecule type" value="Genomic_DNA"/>
</dbReference>
<feature type="site" description="Transition state stabilizer" evidence="6">
    <location>
        <position position="803"/>
    </location>
</feature>
<dbReference type="InterPro" id="IPR013783">
    <property type="entry name" value="Ig-like_fold"/>
</dbReference>
<feature type="binding site" evidence="6">
    <location>
        <position position="584"/>
    </location>
    <ligand>
        <name>alpha-maltose 1-phosphate</name>
        <dbReference type="ChEBI" id="CHEBI:63576"/>
    </ligand>
</feature>
<evidence type="ECO:0000313" key="8">
    <source>
        <dbReference type="EMBL" id="GAA0560746.1"/>
    </source>
</evidence>
<feature type="binding site" evidence="6">
    <location>
        <position position="717"/>
    </location>
    <ligand>
        <name>alpha-maltose 1-phosphate</name>
        <dbReference type="ChEBI" id="CHEBI:63576"/>
    </ligand>
</feature>
<feature type="binding site" evidence="6">
    <location>
        <position position="679"/>
    </location>
    <ligand>
        <name>alpha-maltose 1-phosphate</name>
        <dbReference type="ChEBI" id="CHEBI:63576"/>
    </ligand>
</feature>
<keyword evidence="4 6" id="KW-0119">Carbohydrate metabolism</keyword>
<evidence type="ECO:0000256" key="4">
    <source>
        <dbReference type="ARBA" id="ARBA00023277"/>
    </source>
</evidence>
<dbReference type="Gene3D" id="1.20.58.80">
    <property type="entry name" value="Phosphotransferase system, lactose/cellobiose-type IIA subunit"/>
    <property type="match status" value="1"/>
</dbReference>
<reference evidence="9" key="1">
    <citation type="journal article" date="2019" name="Int. J. Syst. Evol. Microbiol.">
        <title>The Global Catalogue of Microorganisms (GCM) 10K type strain sequencing project: providing services to taxonomists for standard genome sequencing and annotation.</title>
        <authorList>
            <consortium name="The Broad Institute Genomics Platform"/>
            <consortium name="The Broad Institute Genome Sequencing Center for Infectious Disease"/>
            <person name="Wu L."/>
            <person name="Ma J."/>
        </authorList>
    </citation>
    <scope>NUCLEOTIDE SEQUENCE [LARGE SCALE GENOMIC DNA]</scope>
    <source>
        <strain evidence="9">JCM 15089</strain>
    </source>
</reference>
<dbReference type="InterPro" id="IPR006047">
    <property type="entry name" value="GH13_cat_dom"/>
</dbReference>
<accession>A0ABP3P9C0</accession>
<dbReference type="CDD" id="cd11344">
    <property type="entry name" value="AmyAc_GlgE_like"/>
    <property type="match status" value="1"/>
</dbReference>
<dbReference type="Pfam" id="PF21702">
    <property type="entry name" value="GLGE_C"/>
    <property type="match status" value="1"/>
</dbReference>
<dbReference type="InterPro" id="IPR026585">
    <property type="entry name" value="GlgE"/>
</dbReference>
<dbReference type="Gene3D" id="2.60.40.10">
    <property type="entry name" value="Immunoglobulins"/>
    <property type="match status" value="1"/>
</dbReference>
<dbReference type="EC" id="2.4.99.16" evidence="6"/>
<dbReference type="SUPFAM" id="SSF51445">
    <property type="entry name" value="(Trans)glycosidases"/>
    <property type="match status" value="1"/>
</dbReference>
<dbReference type="InterPro" id="IPR049171">
    <property type="entry name" value="GLGE_C"/>
</dbReference>
<evidence type="ECO:0000256" key="3">
    <source>
        <dbReference type="ARBA" id="ARBA00022679"/>
    </source>
</evidence>
<dbReference type="Proteomes" id="UP001499951">
    <property type="component" value="Unassembled WGS sequence"/>
</dbReference>
<dbReference type="InterPro" id="IPR017853">
    <property type="entry name" value="GH"/>
</dbReference>
<evidence type="ECO:0000256" key="6">
    <source>
        <dbReference type="HAMAP-Rule" id="MF_02124"/>
    </source>
</evidence>